<dbReference type="PANTHER" id="PTHR30537:SF5">
    <property type="entry name" value="HTH-TYPE TRANSCRIPTIONAL ACTIVATOR TTDR-RELATED"/>
    <property type="match status" value="1"/>
</dbReference>
<dbReference type="InterPro" id="IPR036390">
    <property type="entry name" value="WH_DNA-bd_sf"/>
</dbReference>
<dbReference type="Gene3D" id="3.40.190.290">
    <property type="match status" value="1"/>
</dbReference>
<dbReference type="GO" id="GO:0003700">
    <property type="term" value="F:DNA-binding transcription factor activity"/>
    <property type="evidence" value="ECO:0007669"/>
    <property type="project" value="InterPro"/>
</dbReference>
<dbReference type="Proteomes" id="UP000059419">
    <property type="component" value="Chromosome 1"/>
</dbReference>
<dbReference type="STRING" id="1619313.EM595_1801"/>
<evidence type="ECO:0000256" key="4">
    <source>
        <dbReference type="ARBA" id="ARBA00023163"/>
    </source>
</evidence>
<dbReference type="Pfam" id="PF00126">
    <property type="entry name" value="HTH_1"/>
    <property type="match status" value="1"/>
</dbReference>
<evidence type="ECO:0000256" key="1">
    <source>
        <dbReference type="ARBA" id="ARBA00009437"/>
    </source>
</evidence>
<keyword evidence="2" id="KW-0805">Transcription regulation</keyword>
<organism evidence="6 7">
    <name type="scientific">Duffyella gerundensis</name>
    <dbReference type="NCBI Taxonomy" id="1619313"/>
    <lineage>
        <taxon>Bacteria</taxon>
        <taxon>Pseudomonadati</taxon>
        <taxon>Pseudomonadota</taxon>
        <taxon>Gammaproteobacteria</taxon>
        <taxon>Enterobacterales</taxon>
        <taxon>Erwiniaceae</taxon>
        <taxon>Duffyella</taxon>
    </lineage>
</organism>
<feature type="domain" description="HTH lysR-type" evidence="5">
    <location>
        <begin position="7"/>
        <end position="64"/>
    </location>
</feature>
<dbReference type="OrthoDB" id="8885940at2"/>
<protein>
    <submittedName>
        <fullName evidence="6">LysR family transcriptional regulator</fullName>
    </submittedName>
</protein>
<keyword evidence="7" id="KW-1185">Reference proteome</keyword>
<sequence length="310" mass="34458">MNDLHTISLRSLALFVAVVDSGSFSEVARREGVAASTISRMVQQMEATLGSQLLFRNTRNVSPTEAGMQFAGAARTMLAQFNTAQAQLIDQQQQPAGLVRINAPVSFGQRHLAPWLGELLLRHPALKVEMVQTDDFIDPLQEGTDLLLRIGELKDSRCHARVLAHEHYMLVASPAYLQRCGFPATPDDLLRHQCLLYRGVHGLQRWYFRDDRGQWQNPPVAGALVANNAETLIIAAENGLGMVLFPDWLVGDRLQQGKLVRVLPACEAATKTAPQAISLIWPRAHPLPLKTRAVIDFFVEKVGQPAYWTR</sequence>
<dbReference type="EMBL" id="LN907827">
    <property type="protein sequence ID" value="CUU24035.1"/>
    <property type="molecule type" value="Genomic_DNA"/>
</dbReference>
<dbReference type="InterPro" id="IPR058163">
    <property type="entry name" value="LysR-type_TF_proteobact-type"/>
</dbReference>
<accession>A0A0U5L5T5</accession>
<keyword evidence="4" id="KW-0804">Transcription</keyword>
<dbReference type="PROSITE" id="PS50931">
    <property type="entry name" value="HTH_LYSR"/>
    <property type="match status" value="1"/>
</dbReference>
<dbReference type="FunFam" id="1.10.10.10:FF:000001">
    <property type="entry name" value="LysR family transcriptional regulator"/>
    <property type="match status" value="1"/>
</dbReference>
<dbReference type="SUPFAM" id="SSF53850">
    <property type="entry name" value="Periplasmic binding protein-like II"/>
    <property type="match status" value="1"/>
</dbReference>
<dbReference type="InterPro" id="IPR005119">
    <property type="entry name" value="LysR_subst-bd"/>
</dbReference>
<comment type="similarity">
    <text evidence="1">Belongs to the LysR transcriptional regulatory family.</text>
</comment>
<reference evidence="7" key="1">
    <citation type="submission" date="2015-11" db="EMBL/GenBank/DDBJ databases">
        <authorList>
            <person name="Blom J."/>
        </authorList>
    </citation>
    <scope>NUCLEOTIDE SEQUENCE [LARGE SCALE GENOMIC DNA]</scope>
</reference>
<dbReference type="CDD" id="cd08422">
    <property type="entry name" value="PBP2_CrgA_like"/>
    <property type="match status" value="1"/>
</dbReference>
<dbReference type="PATRIC" id="fig|1619313.3.peg.1870"/>
<dbReference type="Pfam" id="PF03466">
    <property type="entry name" value="LysR_substrate"/>
    <property type="match status" value="1"/>
</dbReference>
<name>A0A0U5L5T5_9GAMM</name>
<dbReference type="PANTHER" id="PTHR30537">
    <property type="entry name" value="HTH-TYPE TRANSCRIPTIONAL REGULATOR"/>
    <property type="match status" value="1"/>
</dbReference>
<keyword evidence="3" id="KW-0238">DNA-binding</keyword>
<gene>
    <name evidence="6" type="ORF">EM595_1801</name>
</gene>
<dbReference type="InterPro" id="IPR000847">
    <property type="entry name" value="LysR_HTH_N"/>
</dbReference>
<dbReference type="KEGG" id="ege:EM595_1801"/>
<evidence type="ECO:0000313" key="7">
    <source>
        <dbReference type="Proteomes" id="UP000059419"/>
    </source>
</evidence>
<dbReference type="SUPFAM" id="SSF46785">
    <property type="entry name" value="Winged helix' DNA-binding domain"/>
    <property type="match status" value="1"/>
</dbReference>
<evidence type="ECO:0000259" key="5">
    <source>
        <dbReference type="PROSITE" id="PS50931"/>
    </source>
</evidence>
<dbReference type="GO" id="GO:0003677">
    <property type="term" value="F:DNA binding"/>
    <property type="evidence" value="ECO:0007669"/>
    <property type="project" value="UniProtKB-KW"/>
</dbReference>
<dbReference type="RefSeq" id="WP_067430602.1">
    <property type="nucleotide sequence ID" value="NZ_LN907827.1"/>
</dbReference>
<evidence type="ECO:0000256" key="3">
    <source>
        <dbReference type="ARBA" id="ARBA00023125"/>
    </source>
</evidence>
<evidence type="ECO:0000256" key="2">
    <source>
        <dbReference type="ARBA" id="ARBA00023015"/>
    </source>
</evidence>
<proteinExistence type="inferred from homology"/>
<dbReference type="AlphaFoldDB" id="A0A0U5L5T5"/>
<dbReference type="InterPro" id="IPR036388">
    <property type="entry name" value="WH-like_DNA-bd_sf"/>
</dbReference>
<evidence type="ECO:0000313" key="6">
    <source>
        <dbReference type="EMBL" id="CUU24035.1"/>
    </source>
</evidence>
<dbReference type="Gene3D" id="1.10.10.10">
    <property type="entry name" value="Winged helix-like DNA-binding domain superfamily/Winged helix DNA-binding domain"/>
    <property type="match status" value="1"/>
</dbReference>